<feature type="transmembrane region" description="Helical" evidence="1">
    <location>
        <begin position="98"/>
        <end position="118"/>
    </location>
</feature>
<organism evidence="2 3">
    <name type="scientific">Planosporangium flavigriseum</name>
    <dbReference type="NCBI Taxonomy" id="373681"/>
    <lineage>
        <taxon>Bacteria</taxon>
        <taxon>Bacillati</taxon>
        <taxon>Actinomycetota</taxon>
        <taxon>Actinomycetes</taxon>
        <taxon>Micromonosporales</taxon>
        <taxon>Micromonosporaceae</taxon>
        <taxon>Planosporangium</taxon>
    </lineage>
</organism>
<evidence type="ECO:0000313" key="2">
    <source>
        <dbReference type="EMBL" id="GIG75028.1"/>
    </source>
</evidence>
<keyword evidence="1" id="KW-0472">Membrane</keyword>
<keyword evidence="1" id="KW-1133">Transmembrane helix</keyword>
<accession>A0A8J3LQZ2</accession>
<reference evidence="2" key="1">
    <citation type="submission" date="2021-01" db="EMBL/GenBank/DDBJ databases">
        <title>Whole genome shotgun sequence of Planosporangium flavigriseum NBRC 105377.</title>
        <authorList>
            <person name="Komaki H."/>
            <person name="Tamura T."/>
        </authorList>
    </citation>
    <scope>NUCLEOTIDE SEQUENCE</scope>
    <source>
        <strain evidence="2">NBRC 105377</strain>
    </source>
</reference>
<dbReference type="AlphaFoldDB" id="A0A8J3LQZ2"/>
<feature type="transmembrane region" description="Helical" evidence="1">
    <location>
        <begin position="15"/>
        <end position="36"/>
    </location>
</feature>
<sequence length="142" mass="15842">MTPYQPPKQSRRGQLIDAATMLALIFVTLFVTTFIVRFEAGNTASGTKSSPVKQLSELPLSDAERAQYQKMIDAEMVDLTSVNASVAAKQSASEKYRFSVLALLGTIVLLVGYLTFVYRTSLHEYREVIAEKFGPRYERAKP</sequence>
<keyword evidence="1" id="KW-0812">Transmembrane</keyword>
<proteinExistence type="predicted"/>
<dbReference type="Proteomes" id="UP000653674">
    <property type="component" value="Unassembled WGS sequence"/>
</dbReference>
<comment type="caution">
    <text evidence="2">The sequence shown here is derived from an EMBL/GenBank/DDBJ whole genome shotgun (WGS) entry which is preliminary data.</text>
</comment>
<dbReference type="EMBL" id="BONU01000025">
    <property type="protein sequence ID" value="GIG75028.1"/>
    <property type="molecule type" value="Genomic_DNA"/>
</dbReference>
<evidence type="ECO:0000313" key="3">
    <source>
        <dbReference type="Proteomes" id="UP000653674"/>
    </source>
</evidence>
<evidence type="ECO:0000256" key="1">
    <source>
        <dbReference type="SAM" id="Phobius"/>
    </source>
</evidence>
<dbReference type="RefSeq" id="WP_168077161.1">
    <property type="nucleotide sequence ID" value="NZ_BAAAQJ010000007.1"/>
</dbReference>
<keyword evidence="3" id="KW-1185">Reference proteome</keyword>
<gene>
    <name evidence="2" type="ORF">Pfl04_34320</name>
</gene>
<protein>
    <submittedName>
        <fullName evidence="2">Uncharacterized protein</fullName>
    </submittedName>
</protein>
<name>A0A8J3LQZ2_9ACTN</name>